<keyword evidence="2" id="KW-1185">Reference proteome</keyword>
<reference evidence="1 2" key="1">
    <citation type="journal article" date="2018" name="Biotechnol. Adv.">
        <title>Improved genomic resources and new bioinformatic workflow for the carcinogenic parasite Clonorchis sinensis: Biotechnological implications.</title>
        <authorList>
            <person name="Wang D."/>
            <person name="Korhonen P.K."/>
            <person name="Gasser R.B."/>
            <person name="Young N.D."/>
        </authorList>
    </citation>
    <scope>NUCLEOTIDE SEQUENCE [LARGE SCALE GENOMIC DNA]</scope>
    <source>
        <strain evidence="1">Cs-k2</strain>
    </source>
</reference>
<evidence type="ECO:0000313" key="2">
    <source>
        <dbReference type="Proteomes" id="UP000286415"/>
    </source>
</evidence>
<reference evidence="1 2" key="2">
    <citation type="journal article" date="2021" name="Genomics">
        <title>High-quality reference genome for Clonorchis sinensis.</title>
        <authorList>
            <person name="Young N.D."/>
            <person name="Stroehlein A.J."/>
            <person name="Kinkar L."/>
            <person name="Wang T."/>
            <person name="Sohn W.M."/>
            <person name="Chang B.C.H."/>
            <person name="Kaur P."/>
            <person name="Weisz D."/>
            <person name="Dudchenko O."/>
            <person name="Aiden E.L."/>
            <person name="Korhonen P.K."/>
            <person name="Gasser R.B."/>
        </authorList>
    </citation>
    <scope>NUCLEOTIDE SEQUENCE [LARGE SCALE GENOMIC DNA]</scope>
    <source>
        <strain evidence="1">Cs-k2</strain>
    </source>
</reference>
<dbReference type="InParanoid" id="A0A419PW85"/>
<sequence>MDIRACMLSLFITHYTTEGARWPKLLEREFTDRRVRGSNPTSASRLPLSRLGQPGSIPALVQPSDGTAVRHRKATFVQFGFKQNIRLTETQGLRLPDEPQEERNRPWAIEEFSSTLRTRYGCTFLVVIIILDSMTSVLNTDASLPYNHDLFESLIVKKRIKLTIISPRCPHLQTRIQAIWIETDNKNATEIGWHPYLAVSPTRRSGVHAIPNLEGE</sequence>
<accession>A0A419PW85</accession>
<evidence type="ECO:0000313" key="1">
    <source>
        <dbReference type="EMBL" id="KAG5440999.1"/>
    </source>
</evidence>
<protein>
    <submittedName>
        <fullName evidence="1">Uncharacterized protein</fullName>
    </submittedName>
</protein>
<gene>
    <name evidence="1" type="ORF">CSKR_114099</name>
</gene>
<name>A0A419PW85_CLOSI</name>
<proteinExistence type="predicted"/>
<dbReference type="OrthoDB" id="10051416at2759"/>
<organism evidence="1 2">
    <name type="scientific">Clonorchis sinensis</name>
    <name type="common">Chinese liver fluke</name>
    <dbReference type="NCBI Taxonomy" id="79923"/>
    <lineage>
        <taxon>Eukaryota</taxon>
        <taxon>Metazoa</taxon>
        <taxon>Spiralia</taxon>
        <taxon>Lophotrochozoa</taxon>
        <taxon>Platyhelminthes</taxon>
        <taxon>Trematoda</taxon>
        <taxon>Digenea</taxon>
        <taxon>Opisthorchiida</taxon>
        <taxon>Opisthorchiata</taxon>
        <taxon>Opisthorchiidae</taxon>
        <taxon>Clonorchis</taxon>
    </lineage>
</organism>
<dbReference type="AlphaFoldDB" id="A0A419PW85"/>
<comment type="caution">
    <text evidence="1">The sequence shown here is derived from an EMBL/GenBank/DDBJ whole genome shotgun (WGS) entry which is preliminary data.</text>
</comment>
<dbReference type="Proteomes" id="UP000286415">
    <property type="component" value="Unassembled WGS sequence"/>
</dbReference>
<dbReference type="EMBL" id="NIRI02000077">
    <property type="protein sequence ID" value="KAG5440999.1"/>
    <property type="molecule type" value="Genomic_DNA"/>
</dbReference>